<dbReference type="STRING" id="2025994.A0A2T3AGP8"/>
<dbReference type="EMBL" id="KZ678391">
    <property type="protein sequence ID" value="PSR97406.1"/>
    <property type="molecule type" value="Genomic_DNA"/>
</dbReference>
<evidence type="ECO:0000256" key="17">
    <source>
        <dbReference type="ARBA" id="ARBA00044152"/>
    </source>
</evidence>
<evidence type="ECO:0000256" key="13">
    <source>
        <dbReference type="ARBA" id="ARBA00023212"/>
    </source>
</evidence>
<feature type="region of interest" description="Disordered" evidence="19">
    <location>
        <begin position="202"/>
        <end position="304"/>
    </location>
</feature>
<evidence type="ECO:0000256" key="3">
    <source>
        <dbReference type="ARBA" id="ARBA00004629"/>
    </source>
</evidence>
<comment type="subcellular location">
    <subcellularLocation>
        <location evidence="3">Chromosome</location>
        <location evidence="3">Centromere</location>
        <location evidence="3">Kinetochore</location>
    </subcellularLocation>
    <subcellularLocation>
        <location evidence="2">Cytoplasm</location>
        <location evidence="2">Cytoskeleton</location>
        <location evidence="2">Spindle</location>
    </subcellularLocation>
    <subcellularLocation>
        <location evidence="1">Nucleus</location>
    </subcellularLocation>
</comment>
<keyword evidence="7" id="KW-0132">Cell division</keyword>
<dbReference type="Proteomes" id="UP000241462">
    <property type="component" value="Unassembled WGS sequence"/>
</dbReference>
<feature type="compositionally biased region" description="Basic and acidic residues" evidence="19">
    <location>
        <begin position="204"/>
        <end position="227"/>
    </location>
</feature>
<evidence type="ECO:0000256" key="5">
    <source>
        <dbReference type="ARBA" id="ARBA00022454"/>
    </source>
</evidence>
<evidence type="ECO:0000256" key="10">
    <source>
        <dbReference type="ARBA" id="ARBA00022829"/>
    </source>
</evidence>
<keyword evidence="5" id="KW-0158">Chromosome</keyword>
<dbReference type="GO" id="GO:0051301">
    <property type="term" value="P:cell division"/>
    <property type="evidence" value="ECO:0007669"/>
    <property type="project" value="UniProtKB-KW"/>
</dbReference>
<keyword evidence="21" id="KW-1185">Reference proteome</keyword>
<sequence length="304" mass="32839">MCRIQTATPVQCSNVPTAADVIPLKQRLPARQLLLARSRLTGWLAHIRSTHTSQPTSPFANSLNMADDPGNPFSSPIKPAELPPKTPKTPTPGSGRSRDRGEAKKPFDAEEVREAALQRELEGVRNINEVIESVIGTLEKAKGNMGSVSQTVNNASSLLNTWTRILSQTEHNQRLILNKDWNGSSRDLEAIEEQKLAAQLAAQRKAEEDDRRRDLVRLRSEEQERARLAGTLAPTRGRGRGQGVTGSRRARGTRGRGLTRSGAAAANSSAVSSASRAGSQIGRGFGAGRSTRASRTTTTGRAVR</sequence>
<keyword evidence="16" id="KW-0137">Centromere</keyword>
<feature type="compositionally biased region" description="Pro residues" evidence="19">
    <location>
        <begin position="81"/>
        <end position="90"/>
    </location>
</feature>
<feature type="compositionally biased region" description="Low complexity" evidence="19">
    <location>
        <begin position="256"/>
        <end position="279"/>
    </location>
</feature>
<dbReference type="InParanoid" id="A0A2T3AGP8"/>
<evidence type="ECO:0000256" key="1">
    <source>
        <dbReference type="ARBA" id="ARBA00004123"/>
    </source>
</evidence>
<dbReference type="PANTHER" id="PTHR28216:SF1">
    <property type="entry name" value="DASH COMPLEX SUBUNIT DUO1"/>
    <property type="match status" value="1"/>
</dbReference>
<keyword evidence="12" id="KW-0175">Coiled coil</keyword>
<protein>
    <recommendedName>
        <fullName evidence="17">DASH complex subunit DUO1</fullName>
    </recommendedName>
    <alternativeName>
        <fullName evidence="18">Outer kinetochore protein DUO1</fullName>
    </alternativeName>
</protein>
<keyword evidence="8" id="KW-0493">Microtubule</keyword>
<evidence type="ECO:0000256" key="6">
    <source>
        <dbReference type="ARBA" id="ARBA00022490"/>
    </source>
</evidence>
<dbReference type="InterPro" id="IPR013960">
    <property type="entry name" value="DASH_Duo1"/>
</dbReference>
<gene>
    <name evidence="20" type="ORF">BD289DRAFT_425888</name>
</gene>
<dbReference type="GO" id="GO:0007059">
    <property type="term" value="P:chromosome segregation"/>
    <property type="evidence" value="ECO:0007669"/>
    <property type="project" value="UniProtKB-KW"/>
</dbReference>
<keyword evidence="9" id="KW-0498">Mitosis</keyword>
<evidence type="ECO:0000256" key="7">
    <source>
        <dbReference type="ARBA" id="ARBA00022618"/>
    </source>
</evidence>
<feature type="compositionally biased region" description="Polar residues" evidence="19">
    <location>
        <begin position="51"/>
        <end position="64"/>
    </location>
</feature>
<organism evidence="20 21">
    <name type="scientific">Coniella lustricola</name>
    <dbReference type="NCBI Taxonomy" id="2025994"/>
    <lineage>
        <taxon>Eukaryota</taxon>
        <taxon>Fungi</taxon>
        <taxon>Dikarya</taxon>
        <taxon>Ascomycota</taxon>
        <taxon>Pezizomycotina</taxon>
        <taxon>Sordariomycetes</taxon>
        <taxon>Sordariomycetidae</taxon>
        <taxon>Diaporthales</taxon>
        <taxon>Schizoparmaceae</taxon>
        <taxon>Coniella</taxon>
    </lineage>
</organism>
<feature type="compositionally biased region" description="Low complexity" evidence="19">
    <location>
        <begin position="288"/>
        <end position="304"/>
    </location>
</feature>
<evidence type="ECO:0000256" key="14">
    <source>
        <dbReference type="ARBA" id="ARBA00023242"/>
    </source>
</evidence>
<comment type="similarity">
    <text evidence="4">Belongs to the DASH complex DUO1 family.</text>
</comment>
<dbReference type="Pfam" id="PF08651">
    <property type="entry name" value="DASH_Duo1"/>
    <property type="match status" value="1"/>
</dbReference>
<evidence type="ECO:0000256" key="2">
    <source>
        <dbReference type="ARBA" id="ARBA00004186"/>
    </source>
</evidence>
<evidence type="ECO:0000256" key="18">
    <source>
        <dbReference type="ARBA" id="ARBA00044358"/>
    </source>
</evidence>
<feature type="compositionally biased region" description="Basic and acidic residues" evidence="19">
    <location>
        <begin position="96"/>
        <end position="111"/>
    </location>
</feature>
<evidence type="ECO:0000256" key="12">
    <source>
        <dbReference type="ARBA" id="ARBA00023054"/>
    </source>
</evidence>
<dbReference type="GO" id="GO:0000278">
    <property type="term" value="P:mitotic cell cycle"/>
    <property type="evidence" value="ECO:0007669"/>
    <property type="project" value="InterPro"/>
</dbReference>
<dbReference type="AlphaFoldDB" id="A0A2T3AGP8"/>
<dbReference type="GO" id="GO:0072686">
    <property type="term" value="C:mitotic spindle"/>
    <property type="evidence" value="ECO:0007669"/>
    <property type="project" value="InterPro"/>
</dbReference>
<name>A0A2T3AGP8_9PEZI</name>
<keyword evidence="14" id="KW-0539">Nucleus</keyword>
<evidence type="ECO:0000256" key="16">
    <source>
        <dbReference type="ARBA" id="ARBA00023328"/>
    </source>
</evidence>
<reference evidence="20 21" key="1">
    <citation type="journal article" date="2018" name="Mycol. Prog.">
        <title>Coniella lustricola, a new species from submerged detritus.</title>
        <authorList>
            <person name="Raudabaugh D.B."/>
            <person name="Iturriaga T."/>
            <person name="Carver A."/>
            <person name="Mondo S."/>
            <person name="Pangilinan J."/>
            <person name="Lipzen A."/>
            <person name="He G."/>
            <person name="Amirebrahimi M."/>
            <person name="Grigoriev I.V."/>
            <person name="Miller A.N."/>
        </authorList>
    </citation>
    <scope>NUCLEOTIDE SEQUENCE [LARGE SCALE GENOMIC DNA]</scope>
    <source>
        <strain evidence="20 21">B22-T-1</strain>
    </source>
</reference>
<dbReference type="OrthoDB" id="5599235at2759"/>
<evidence type="ECO:0000313" key="21">
    <source>
        <dbReference type="Proteomes" id="UP000241462"/>
    </source>
</evidence>
<evidence type="ECO:0000256" key="8">
    <source>
        <dbReference type="ARBA" id="ARBA00022701"/>
    </source>
</evidence>
<keyword evidence="6" id="KW-0963">Cytoplasm</keyword>
<dbReference type="GO" id="GO:0042729">
    <property type="term" value="C:DASH complex"/>
    <property type="evidence" value="ECO:0007669"/>
    <property type="project" value="InterPro"/>
</dbReference>
<keyword evidence="11" id="KW-0995">Kinetochore</keyword>
<evidence type="ECO:0000256" key="9">
    <source>
        <dbReference type="ARBA" id="ARBA00022776"/>
    </source>
</evidence>
<proteinExistence type="inferred from homology"/>
<evidence type="ECO:0000313" key="20">
    <source>
        <dbReference type="EMBL" id="PSR97406.1"/>
    </source>
</evidence>
<keyword evidence="10" id="KW-0159">Chromosome partition</keyword>
<dbReference type="PANTHER" id="PTHR28216">
    <property type="entry name" value="DASH COMPLEX SUBUNIT DUO1"/>
    <property type="match status" value="1"/>
</dbReference>
<accession>A0A2T3AGP8</accession>
<evidence type="ECO:0000256" key="4">
    <source>
        <dbReference type="ARBA" id="ARBA00005366"/>
    </source>
</evidence>
<evidence type="ECO:0000256" key="11">
    <source>
        <dbReference type="ARBA" id="ARBA00022838"/>
    </source>
</evidence>
<evidence type="ECO:0000256" key="15">
    <source>
        <dbReference type="ARBA" id="ARBA00023306"/>
    </source>
</evidence>
<evidence type="ECO:0000256" key="19">
    <source>
        <dbReference type="SAM" id="MobiDB-lite"/>
    </source>
</evidence>
<dbReference type="GO" id="GO:0005874">
    <property type="term" value="C:microtubule"/>
    <property type="evidence" value="ECO:0007669"/>
    <property type="project" value="UniProtKB-KW"/>
</dbReference>
<feature type="region of interest" description="Disordered" evidence="19">
    <location>
        <begin position="51"/>
        <end position="111"/>
    </location>
</feature>
<keyword evidence="15" id="KW-0131">Cell cycle</keyword>
<keyword evidence="13" id="KW-0206">Cytoskeleton</keyword>